<dbReference type="InterPro" id="IPR001789">
    <property type="entry name" value="Sig_transdc_resp-reg_receiver"/>
</dbReference>
<dbReference type="GO" id="GO:0009190">
    <property type="term" value="P:cyclic nucleotide biosynthetic process"/>
    <property type="evidence" value="ECO:0007669"/>
    <property type="project" value="InterPro"/>
</dbReference>
<dbReference type="Gene3D" id="3.30.565.10">
    <property type="entry name" value="Histidine kinase-like ATPase, C-terminal domain"/>
    <property type="match status" value="1"/>
</dbReference>
<feature type="domain" description="Response regulatory" evidence="7">
    <location>
        <begin position="992"/>
        <end position="1140"/>
    </location>
</feature>
<feature type="transmembrane region" description="Helical" evidence="5">
    <location>
        <begin position="261"/>
        <end position="280"/>
    </location>
</feature>
<feature type="compositionally biased region" description="Gly residues" evidence="4">
    <location>
        <begin position="17"/>
        <end position="34"/>
    </location>
</feature>
<comment type="caution">
    <text evidence="3">Lacks conserved residue(s) required for the propagation of feature annotation.</text>
</comment>
<dbReference type="SUPFAM" id="SSF52172">
    <property type="entry name" value="CheY-like"/>
    <property type="match status" value="2"/>
</dbReference>
<dbReference type="GO" id="GO:0000160">
    <property type="term" value="P:phosphorelay signal transduction system"/>
    <property type="evidence" value="ECO:0007669"/>
    <property type="project" value="UniProtKB-KW"/>
</dbReference>
<organism evidence="9">
    <name type="scientific">Cavenderia fasciculata</name>
    <name type="common">Slime mold</name>
    <name type="synonym">Dictyostelium fasciculatum</name>
    <dbReference type="NCBI Taxonomy" id="261658"/>
    <lineage>
        <taxon>Eukaryota</taxon>
        <taxon>Amoebozoa</taxon>
        <taxon>Evosea</taxon>
        <taxon>Eumycetozoa</taxon>
        <taxon>Dictyostelia</taxon>
        <taxon>Acytosteliales</taxon>
        <taxon>Cavenderiaceae</taxon>
        <taxon>Cavenderia</taxon>
    </lineage>
</organism>
<evidence type="ECO:0000256" key="4">
    <source>
        <dbReference type="SAM" id="MobiDB-lite"/>
    </source>
</evidence>
<dbReference type="InterPro" id="IPR005467">
    <property type="entry name" value="His_kinase_dom"/>
</dbReference>
<feature type="compositionally biased region" description="Polar residues" evidence="4">
    <location>
        <begin position="1206"/>
        <end position="1216"/>
    </location>
</feature>
<dbReference type="Gene3D" id="3.30.70.1230">
    <property type="entry name" value="Nucleotide cyclase"/>
    <property type="match status" value="1"/>
</dbReference>
<feature type="compositionally biased region" description="Low complexity" evidence="4">
    <location>
        <begin position="7"/>
        <end position="16"/>
    </location>
</feature>
<dbReference type="PROSITE" id="PS50110">
    <property type="entry name" value="RESPONSE_REGULATORY"/>
    <property type="match status" value="2"/>
</dbReference>
<dbReference type="SMART" id="SM00448">
    <property type="entry name" value="REC"/>
    <property type="match status" value="2"/>
</dbReference>
<evidence type="ECO:0000256" key="5">
    <source>
        <dbReference type="SAM" id="Phobius"/>
    </source>
</evidence>
<dbReference type="InterPro" id="IPR003594">
    <property type="entry name" value="HATPase_dom"/>
</dbReference>
<reference evidence="9" key="1">
    <citation type="submission" date="2009-09" db="EMBL/GenBank/DDBJ databases">
        <title>Functional dissection of adenylate cyclase B, a deeply conserved inducer of spore encapsulation.</title>
        <authorList>
            <person name="Chen Z.-h."/>
            <person name="Schilde C."/>
            <person name="Schaap P."/>
        </authorList>
    </citation>
    <scope>NUCLEOTIDE SEQUENCE</scope>
    <source>
        <strain evidence="9">SH3</strain>
    </source>
</reference>
<protein>
    <submittedName>
        <fullName evidence="9">Adenylate cyclase B</fullName>
    </submittedName>
</protein>
<keyword evidence="5" id="KW-1133">Transmembrane helix</keyword>
<feature type="compositionally biased region" description="Polar residues" evidence="4">
    <location>
        <begin position="67"/>
        <end position="86"/>
    </location>
</feature>
<evidence type="ECO:0000256" key="2">
    <source>
        <dbReference type="ARBA" id="ARBA00023012"/>
    </source>
</evidence>
<gene>
    <name evidence="9" type="primary">AcrA</name>
</gene>
<feature type="region of interest" description="Disordered" evidence="4">
    <location>
        <begin position="1"/>
        <end position="94"/>
    </location>
</feature>
<evidence type="ECO:0000259" key="8">
    <source>
        <dbReference type="PROSITE" id="PS50125"/>
    </source>
</evidence>
<evidence type="ECO:0000256" key="3">
    <source>
        <dbReference type="PROSITE-ProRule" id="PRU00169"/>
    </source>
</evidence>
<dbReference type="SMART" id="SM00044">
    <property type="entry name" value="CYCc"/>
    <property type="match status" value="1"/>
</dbReference>
<dbReference type="CDD" id="cd00156">
    <property type="entry name" value="REC"/>
    <property type="match status" value="1"/>
</dbReference>
<feature type="domain" description="Response regulatory" evidence="7">
    <location>
        <begin position="844"/>
        <end position="962"/>
    </location>
</feature>
<dbReference type="InterPro" id="IPR011006">
    <property type="entry name" value="CheY-like_superfamily"/>
</dbReference>
<proteinExistence type="predicted"/>
<keyword evidence="1 3" id="KW-0597">Phosphoprotein</keyword>
<evidence type="ECO:0000259" key="6">
    <source>
        <dbReference type="PROSITE" id="PS50109"/>
    </source>
</evidence>
<dbReference type="InterPro" id="IPR029787">
    <property type="entry name" value="Nucleotide_cyclase"/>
</dbReference>
<dbReference type="InterPro" id="IPR036890">
    <property type="entry name" value="HATPase_C_sf"/>
</dbReference>
<evidence type="ECO:0000259" key="7">
    <source>
        <dbReference type="PROSITE" id="PS50110"/>
    </source>
</evidence>
<evidence type="ECO:0000313" key="9">
    <source>
        <dbReference type="EMBL" id="ACX36907.1"/>
    </source>
</evidence>
<dbReference type="PROSITE" id="PS50109">
    <property type="entry name" value="HIS_KIN"/>
    <property type="match status" value="1"/>
</dbReference>
<keyword evidence="5" id="KW-0812">Transmembrane</keyword>
<dbReference type="SUPFAM" id="SSF55874">
    <property type="entry name" value="ATPase domain of HSP90 chaperone/DNA topoisomerase II/histidine kinase"/>
    <property type="match status" value="1"/>
</dbReference>
<feature type="compositionally biased region" description="Low complexity" evidence="4">
    <location>
        <begin position="1167"/>
        <end position="1200"/>
    </location>
</feature>
<feature type="transmembrane region" description="Helical" evidence="5">
    <location>
        <begin position="176"/>
        <end position="198"/>
    </location>
</feature>
<sequence>MENRNQSPSSSSSSSNAGGGGGGGGGERVGGGGGIRHRKVNNLLNEFTTSHSSPTSPISTTTPPSSRFNFGLNSSDPATSSLSFRKSTYPGRDEFVPDDEQDYEDEIEEIYRRTRQPPVHLPSDSFISRKHLHKTIDSFNNLFRNDNITNINTTERQSTSIQYFTFAFFTVEVYKWLVQILFFLILLFCSFSVGPLMFTPIAKNSGCGWCNVIGLEIIISFMMTISSLFHYTIRRDLFPLLMSVCFLAHTLIHDHPFLEPYSINYTNCVTICVVALLLFVPSTRSGGGGSGQTQNQPPIFQRGDSARLKTPTPIDSPSITPSQSFDNSDVNGNNNSNYGDNTIGVTNILLSPRYAIQRIVVWTRQFVKSKRTRDTMKGVLISLFFVLIGFMIIFGLTTLIVGTSRATADHHKHTLIHYIWITVRDFIFDTPNEIFHINESMVRLFAILYLSVLSLLYHLQVRKPYTIMAVASLVGQIAIALYTFERSLSGDIRKTPEEYYTNPYGGGIFYILNVVSTVAFFCGLSIDVLIASSEKYTRWRAEGEKLHRRLSIELNQQSDFVKRVYQNGTQQMMERLDFTQKFVNNLLISTTQVSNLSMRLSSIDLDKLARHYSNSIQFHSNKTLNLLDDIKLVLAIESGDIMMREDISFNIYFLLEEVFDVISKELKNNEIELVFKVEENVPLNIIGDPSPILQMILQLLNNAIKYTEFGEIGVMVSKQPILLDSPDDDHINLEISVFDTGVGMTDQQLAKCNEFQPFPLNNNLKPNNGVDTNESGTGLGLFICNKIVKIMGGSFEAKHNFGGGMVFSSKLTLQQDRTVVTGDDKINNPFRMTDEQKTIMTGLNILLIDDNTVVKSSTEIILRQFQSDIHCVSSTVEAIRELKLAITLLKPFKVVLVDYHMSGYGLETIQMLRDNPIFDELKLILLLSPSDLLLQNFKSYKFTCITKPLTPNKLLEGISQAYNIISIQSPMLPSARKPSKYPFIDTSRSAIRILMGESNQEIQNQVQSIIKPFNHIYTIAGEGSNVVSLAQKNYYDVILVNLDLPGLTGFEVAKNIRQQERKERTIGDTNESRISKRRDSLGNMSQYVTSKLVENIPIIGISTKPITNDLLVKSKSAGLTSCVNVESMSDFITNFLLDLGLKKKKDMYSPQKIFSPLLSFQEKKDNINQNNNNQNNNVNSNNDVNNNNNQNNQNNNVVNNIIPKLQLSSTPPTNIDSMLIGSGSSDKQDQQQQQEQQDNQTSSSTPQQQSNKKMLVSSTSSTTSSSSSITRKGSLGHEPCEQDLSLLDGLHLSGTTLNSKIIGVKMGGGGTTNLNILKTPKGRSQKRLQDLENVISRFVPIEFQQLIAPLGMENVYLGDCISKTITIFFSDIRDFTSTTEKMLVDDIIDFLNTYLAFAIPAITEKGGFIDKFIGDAIMAIFPHTDVQEQAISAVKAAIGMMKSLDFMSESGFRFNYVETGIGINTGRTIIGIVGTETRMEPTALGDAVNLASRTEPLCKEYGSRILVTQFTVEAIGTSIDEFNIRLVDSVKVKGKSEAVDIYEVIDGEKENIRCLKLSILEPYTTGIEYFKSHRFEEALNYFRYCNDIYPNDKPSLLFIQRCLEALSSDPNDVDFTSNHHNNDDDDQQRSVGGVLVESDVPGMI</sequence>
<feature type="domain" description="Guanylate cyclase" evidence="8">
    <location>
        <begin position="1366"/>
        <end position="1495"/>
    </location>
</feature>
<feature type="region of interest" description="Disordered" evidence="4">
    <location>
        <begin position="311"/>
        <end position="331"/>
    </location>
</feature>
<dbReference type="PANTHER" id="PTHR45339">
    <property type="entry name" value="HYBRID SIGNAL TRANSDUCTION HISTIDINE KINASE J"/>
    <property type="match status" value="1"/>
</dbReference>
<evidence type="ECO:0000256" key="1">
    <source>
        <dbReference type="ARBA" id="ARBA00022553"/>
    </source>
</evidence>
<feature type="compositionally biased region" description="Low complexity" evidence="4">
    <location>
        <begin position="48"/>
        <end position="66"/>
    </location>
</feature>
<feature type="transmembrane region" description="Helical" evidence="5">
    <location>
        <begin position="504"/>
        <end position="530"/>
    </location>
</feature>
<dbReference type="EMBL" id="GU003875">
    <property type="protein sequence ID" value="ACX36907.1"/>
    <property type="molecule type" value="Genomic_DNA"/>
</dbReference>
<dbReference type="InterPro" id="IPR004358">
    <property type="entry name" value="Sig_transdc_His_kin-like_C"/>
</dbReference>
<dbReference type="Pfam" id="PF02518">
    <property type="entry name" value="HATPase_c"/>
    <property type="match status" value="1"/>
</dbReference>
<feature type="modified residue" description="4-aspartylphosphate" evidence="3">
    <location>
        <position position="898"/>
    </location>
</feature>
<dbReference type="SUPFAM" id="SSF55073">
    <property type="entry name" value="Nucleotide cyclase"/>
    <property type="match status" value="1"/>
</dbReference>
<dbReference type="Gene3D" id="3.40.50.2300">
    <property type="match status" value="2"/>
</dbReference>
<dbReference type="InterPro" id="IPR001054">
    <property type="entry name" value="A/G_cyclase"/>
</dbReference>
<dbReference type="PRINTS" id="PR00344">
    <property type="entry name" value="BCTRLSENSOR"/>
</dbReference>
<keyword evidence="2" id="KW-0902">Two-component regulatory system</keyword>
<dbReference type="PROSITE" id="PS50125">
    <property type="entry name" value="GUANYLATE_CYCLASE_2"/>
    <property type="match status" value="1"/>
</dbReference>
<feature type="region of interest" description="Disordered" evidence="4">
    <location>
        <begin position="1166"/>
        <end position="1280"/>
    </location>
</feature>
<accession>D0FHI8</accession>
<dbReference type="SMART" id="SM00387">
    <property type="entry name" value="HATPase_c"/>
    <property type="match status" value="1"/>
</dbReference>
<dbReference type="Pfam" id="PF00211">
    <property type="entry name" value="Guanylate_cyc"/>
    <property type="match status" value="1"/>
</dbReference>
<dbReference type="PANTHER" id="PTHR45339:SF1">
    <property type="entry name" value="HYBRID SIGNAL TRANSDUCTION HISTIDINE KINASE J"/>
    <property type="match status" value="1"/>
</dbReference>
<feature type="domain" description="Histidine kinase" evidence="6">
    <location>
        <begin position="625"/>
        <end position="815"/>
    </location>
</feature>
<feature type="transmembrane region" description="Helical" evidence="5">
    <location>
        <begin position="210"/>
        <end position="233"/>
    </location>
</feature>
<feature type="compositionally biased region" description="Low complexity" evidence="4">
    <location>
        <begin position="1222"/>
        <end position="1268"/>
    </location>
</feature>
<dbReference type="CDD" id="cd07302">
    <property type="entry name" value="CHD"/>
    <property type="match status" value="1"/>
</dbReference>
<name>D0FHI8_CACFS</name>
<feature type="transmembrane region" description="Helical" evidence="5">
    <location>
        <begin position="441"/>
        <end position="459"/>
    </location>
</feature>
<dbReference type="GO" id="GO:0016772">
    <property type="term" value="F:transferase activity, transferring phosphorus-containing groups"/>
    <property type="evidence" value="ECO:0007669"/>
    <property type="project" value="InterPro"/>
</dbReference>
<feature type="transmembrane region" description="Helical" evidence="5">
    <location>
        <begin position="378"/>
        <end position="401"/>
    </location>
</feature>
<keyword evidence="5" id="KW-0472">Membrane</keyword>